<accession>A0A0S4QMS4</accession>
<dbReference type="EMBL" id="FAOZ01000007">
    <property type="protein sequence ID" value="CUU56367.1"/>
    <property type="molecule type" value="Genomic_DNA"/>
</dbReference>
<gene>
    <name evidence="2" type="ORF">Ga0074812_107251</name>
</gene>
<evidence type="ECO:0008006" key="4">
    <source>
        <dbReference type="Google" id="ProtNLM"/>
    </source>
</evidence>
<dbReference type="InterPro" id="IPR023393">
    <property type="entry name" value="START-like_dom_sf"/>
</dbReference>
<reference evidence="3" key="1">
    <citation type="submission" date="2015-11" db="EMBL/GenBank/DDBJ databases">
        <authorList>
            <person name="Varghese N."/>
        </authorList>
    </citation>
    <scope>NUCLEOTIDE SEQUENCE [LARGE SCALE GENOMIC DNA]</scope>
    <source>
        <strain evidence="3">DSM 45899</strain>
    </source>
</reference>
<proteinExistence type="predicted"/>
<name>A0A0S4QMS4_9ACTN</name>
<evidence type="ECO:0000256" key="1">
    <source>
        <dbReference type="SAM" id="MobiDB-lite"/>
    </source>
</evidence>
<dbReference type="Proteomes" id="UP000198802">
    <property type="component" value="Unassembled WGS sequence"/>
</dbReference>
<sequence length="162" mass="17283">MVFLDASGPAPPQVCWERYAVPAAWPTWAPQIHAVTLADVPVGVRRQAAVPVGSGAGGTPSPPGWPGARRAPATEVRIFPGLRGRIRGLFPPTARFVITAVDETDRTWSWQVGVGPLRLELDHGVDACLDGGTSAWLRITAPALAIRAYAPIARAALRRLVR</sequence>
<evidence type="ECO:0000313" key="2">
    <source>
        <dbReference type="EMBL" id="CUU56367.1"/>
    </source>
</evidence>
<organism evidence="2 3">
    <name type="scientific">Parafrankia irregularis</name>
    <dbReference type="NCBI Taxonomy" id="795642"/>
    <lineage>
        <taxon>Bacteria</taxon>
        <taxon>Bacillati</taxon>
        <taxon>Actinomycetota</taxon>
        <taxon>Actinomycetes</taxon>
        <taxon>Frankiales</taxon>
        <taxon>Frankiaceae</taxon>
        <taxon>Parafrankia</taxon>
    </lineage>
</organism>
<protein>
    <recommendedName>
        <fullName evidence="4">Polyketide cyclase / dehydrase and lipid transport</fullName>
    </recommendedName>
</protein>
<keyword evidence="3" id="KW-1185">Reference proteome</keyword>
<dbReference type="SUPFAM" id="SSF55961">
    <property type="entry name" value="Bet v1-like"/>
    <property type="match status" value="1"/>
</dbReference>
<dbReference type="AlphaFoldDB" id="A0A0S4QMS4"/>
<dbReference type="Gene3D" id="3.30.530.20">
    <property type="match status" value="1"/>
</dbReference>
<feature type="region of interest" description="Disordered" evidence="1">
    <location>
        <begin position="51"/>
        <end position="70"/>
    </location>
</feature>
<evidence type="ECO:0000313" key="3">
    <source>
        <dbReference type="Proteomes" id="UP000198802"/>
    </source>
</evidence>